<name>A0A0G1JJ43_9BACT</name>
<keyword evidence="2" id="KW-0648">Protein biosynthesis</keyword>
<dbReference type="SUPFAM" id="SSF56420">
    <property type="entry name" value="Peptide deformylase"/>
    <property type="match status" value="1"/>
</dbReference>
<feature type="binding site" evidence="2">
    <location>
        <position position="135"/>
    </location>
    <ligand>
        <name>Fe cation</name>
        <dbReference type="ChEBI" id="CHEBI:24875"/>
    </ligand>
</feature>
<dbReference type="InterPro" id="IPR036821">
    <property type="entry name" value="Peptide_deformylase_sf"/>
</dbReference>
<gene>
    <name evidence="2" type="primary">def</name>
    <name evidence="3" type="ORF">UW63_C0018G0015</name>
</gene>
<dbReference type="PIRSF" id="PIRSF004749">
    <property type="entry name" value="Pep_def"/>
    <property type="match status" value="1"/>
</dbReference>
<dbReference type="PANTHER" id="PTHR10458">
    <property type="entry name" value="PEPTIDE DEFORMYLASE"/>
    <property type="match status" value="1"/>
</dbReference>
<evidence type="ECO:0000256" key="1">
    <source>
        <dbReference type="ARBA" id="ARBA00010759"/>
    </source>
</evidence>
<keyword evidence="2" id="KW-0378">Hydrolase</keyword>
<comment type="catalytic activity">
    <reaction evidence="2">
        <text>N-terminal N-formyl-L-methionyl-[peptide] + H2O = N-terminal L-methionyl-[peptide] + formate</text>
        <dbReference type="Rhea" id="RHEA:24420"/>
        <dbReference type="Rhea" id="RHEA-COMP:10639"/>
        <dbReference type="Rhea" id="RHEA-COMP:10640"/>
        <dbReference type="ChEBI" id="CHEBI:15377"/>
        <dbReference type="ChEBI" id="CHEBI:15740"/>
        <dbReference type="ChEBI" id="CHEBI:49298"/>
        <dbReference type="ChEBI" id="CHEBI:64731"/>
        <dbReference type="EC" id="3.5.1.88"/>
    </reaction>
</comment>
<dbReference type="InterPro" id="IPR023635">
    <property type="entry name" value="Peptide_deformylase"/>
</dbReference>
<dbReference type="EC" id="3.5.1.88" evidence="2"/>
<dbReference type="GO" id="GO:0042586">
    <property type="term" value="F:peptide deformylase activity"/>
    <property type="evidence" value="ECO:0007669"/>
    <property type="project" value="UniProtKB-UniRule"/>
</dbReference>
<dbReference type="PANTHER" id="PTHR10458:SF22">
    <property type="entry name" value="PEPTIDE DEFORMYLASE"/>
    <property type="match status" value="1"/>
</dbReference>
<keyword evidence="2" id="KW-0479">Metal-binding</keyword>
<protein>
    <recommendedName>
        <fullName evidence="2">Peptide deformylase</fullName>
        <shortName evidence="2">PDF</shortName>
        <ecNumber evidence="2">3.5.1.88</ecNumber>
    </recommendedName>
    <alternativeName>
        <fullName evidence="2">Polypeptide deformylase</fullName>
    </alternativeName>
</protein>
<dbReference type="NCBIfam" id="NF001159">
    <property type="entry name" value="PRK00150.1-3"/>
    <property type="match status" value="1"/>
</dbReference>
<reference evidence="3 4" key="1">
    <citation type="journal article" date="2015" name="Nature">
        <title>rRNA introns, odd ribosomes, and small enigmatic genomes across a large radiation of phyla.</title>
        <authorList>
            <person name="Brown C.T."/>
            <person name="Hug L.A."/>
            <person name="Thomas B.C."/>
            <person name="Sharon I."/>
            <person name="Castelle C.J."/>
            <person name="Singh A."/>
            <person name="Wilkins M.J."/>
            <person name="Williams K.H."/>
            <person name="Banfield J.F."/>
        </authorList>
    </citation>
    <scope>NUCLEOTIDE SEQUENCE [LARGE SCALE GENOMIC DNA]</scope>
</reference>
<comment type="function">
    <text evidence="2">Removes the formyl group from the N-terminal Met of newly synthesized proteins. Requires at least a dipeptide for an efficient rate of reaction. N-terminal L-methionine is a prerequisite for activity but the enzyme has broad specificity at other positions.</text>
</comment>
<dbReference type="Gene3D" id="3.90.45.10">
    <property type="entry name" value="Peptide deformylase"/>
    <property type="match status" value="1"/>
</dbReference>
<dbReference type="EMBL" id="LCJB01000018">
    <property type="protein sequence ID" value="KKT71380.1"/>
    <property type="molecule type" value="Genomic_DNA"/>
</dbReference>
<proteinExistence type="inferred from homology"/>
<dbReference type="GO" id="GO:0006412">
    <property type="term" value="P:translation"/>
    <property type="evidence" value="ECO:0007669"/>
    <property type="project" value="UniProtKB-UniRule"/>
</dbReference>
<dbReference type="HAMAP" id="MF_00163">
    <property type="entry name" value="Pep_deformylase"/>
    <property type="match status" value="1"/>
</dbReference>
<feature type="binding site" evidence="2">
    <location>
        <position position="89"/>
    </location>
    <ligand>
        <name>Fe cation</name>
        <dbReference type="ChEBI" id="CHEBI:24875"/>
    </ligand>
</feature>
<organism evidence="3 4">
    <name type="scientific">Candidatus Uhrbacteria bacterium GW2011_GWF2_44_350</name>
    <dbReference type="NCBI Taxonomy" id="1619000"/>
    <lineage>
        <taxon>Bacteria</taxon>
        <taxon>Candidatus Uhriibacteriota</taxon>
    </lineage>
</organism>
<dbReference type="AlphaFoldDB" id="A0A0G1JJ43"/>
<feature type="active site" evidence="2">
    <location>
        <position position="132"/>
    </location>
</feature>
<keyword evidence="2" id="KW-0408">Iron</keyword>
<evidence type="ECO:0000256" key="2">
    <source>
        <dbReference type="HAMAP-Rule" id="MF_00163"/>
    </source>
</evidence>
<comment type="cofactor">
    <cofactor evidence="2">
        <name>Fe(2+)</name>
        <dbReference type="ChEBI" id="CHEBI:29033"/>
    </cofactor>
    <text evidence="2">Binds 1 Fe(2+) ion.</text>
</comment>
<sequence length="154" mass="17018">MLTILTDPNPNLRQVAKPVEPAEILKLGFQKFLDEMLETMADKGVGLAGPQVGVSKRVIIVQTKSGPEAFINPKIFSTSLLRSDGEEGCLSVPGVWGIVKRFKKVKVKALNRKGEKVVIKASGLESVIFQHEIDHLDGVLFIDKVERLLKIEKM</sequence>
<dbReference type="NCBIfam" id="TIGR00079">
    <property type="entry name" value="pept_deformyl"/>
    <property type="match status" value="1"/>
</dbReference>
<dbReference type="PATRIC" id="fig|1619000.3.peg.364"/>
<comment type="caution">
    <text evidence="3">The sequence shown here is derived from an EMBL/GenBank/DDBJ whole genome shotgun (WGS) entry which is preliminary data.</text>
</comment>
<dbReference type="GO" id="GO:0046872">
    <property type="term" value="F:metal ion binding"/>
    <property type="evidence" value="ECO:0007669"/>
    <property type="project" value="UniProtKB-KW"/>
</dbReference>
<evidence type="ECO:0000313" key="4">
    <source>
        <dbReference type="Proteomes" id="UP000034154"/>
    </source>
</evidence>
<dbReference type="PRINTS" id="PR01576">
    <property type="entry name" value="PDEFORMYLASE"/>
</dbReference>
<accession>A0A0G1JJ43</accession>
<evidence type="ECO:0000313" key="3">
    <source>
        <dbReference type="EMBL" id="KKT71380.1"/>
    </source>
</evidence>
<dbReference type="Proteomes" id="UP000034154">
    <property type="component" value="Unassembled WGS sequence"/>
</dbReference>
<dbReference type="CDD" id="cd00487">
    <property type="entry name" value="Pep_deformylase"/>
    <property type="match status" value="1"/>
</dbReference>
<dbReference type="Pfam" id="PF01327">
    <property type="entry name" value="Pep_deformylase"/>
    <property type="match status" value="1"/>
</dbReference>
<comment type="similarity">
    <text evidence="1 2">Belongs to the polypeptide deformylase family.</text>
</comment>
<feature type="binding site" evidence="2">
    <location>
        <position position="131"/>
    </location>
    <ligand>
        <name>Fe cation</name>
        <dbReference type="ChEBI" id="CHEBI:24875"/>
    </ligand>
</feature>